<name>H2ZZB2_LATCH</name>
<dbReference type="Gene3D" id="2.60.40.3210">
    <property type="entry name" value="Zona pellucida, ZP-N domain"/>
    <property type="match status" value="1"/>
</dbReference>
<dbReference type="EMBL" id="AFYH01207035">
    <property type="status" value="NOT_ANNOTATED_CDS"/>
    <property type="molecule type" value="Genomic_DNA"/>
</dbReference>
<reference evidence="5" key="2">
    <citation type="submission" date="2025-08" db="UniProtKB">
        <authorList>
            <consortium name="Ensembl"/>
        </authorList>
    </citation>
    <scope>IDENTIFICATION</scope>
</reference>
<evidence type="ECO:0000256" key="3">
    <source>
        <dbReference type="ARBA" id="ARBA00023157"/>
    </source>
</evidence>
<dbReference type="STRING" id="7897.ENSLACP00000002733"/>
<dbReference type="Pfam" id="PF23283">
    <property type="entry name" value="D8C_UMOD"/>
    <property type="match status" value="1"/>
</dbReference>
<dbReference type="Pfam" id="PF00100">
    <property type="entry name" value="Zona_pellucida"/>
    <property type="match status" value="1"/>
</dbReference>
<keyword evidence="3" id="KW-1015">Disulfide bond</keyword>
<dbReference type="EMBL" id="AFYH01207036">
    <property type="status" value="NOT_ANNOTATED_CDS"/>
    <property type="molecule type" value="Genomic_DNA"/>
</dbReference>
<dbReference type="Proteomes" id="UP000008672">
    <property type="component" value="Unassembled WGS sequence"/>
</dbReference>
<evidence type="ECO:0000313" key="5">
    <source>
        <dbReference type="Ensembl" id="ENSLACP00000002733.1"/>
    </source>
</evidence>
<dbReference type="EMBL" id="AFYH01207038">
    <property type="status" value="NOT_ANNOTATED_CDS"/>
    <property type="molecule type" value="Genomic_DNA"/>
</dbReference>
<dbReference type="InterPro" id="IPR057774">
    <property type="entry name" value="D8C_UMOD/GP2/OIT3-like"/>
</dbReference>
<proteinExistence type="predicted"/>
<feature type="domain" description="ZP" evidence="4">
    <location>
        <begin position="170"/>
        <end position="424"/>
    </location>
</feature>
<keyword evidence="6" id="KW-1185">Reference proteome</keyword>
<dbReference type="EMBL" id="AFYH01207037">
    <property type="status" value="NOT_ANNOTATED_CDS"/>
    <property type="molecule type" value="Genomic_DNA"/>
</dbReference>
<keyword evidence="2" id="KW-0732">Signal</keyword>
<dbReference type="PANTHER" id="PTHR14002">
    <property type="entry name" value="ENDOGLIN/TGF-BETA RECEPTOR TYPE III"/>
    <property type="match status" value="1"/>
</dbReference>
<evidence type="ECO:0000256" key="2">
    <source>
        <dbReference type="ARBA" id="ARBA00022729"/>
    </source>
</evidence>
<dbReference type="SMART" id="SM00241">
    <property type="entry name" value="ZP"/>
    <property type="match status" value="1"/>
</dbReference>
<reference evidence="6" key="1">
    <citation type="submission" date="2011-08" db="EMBL/GenBank/DDBJ databases">
        <title>The draft genome of Latimeria chalumnae.</title>
        <authorList>
            <person name="Di Palma F."/>
            <person name="Alfoldi J."/>
            <person name="Johnson J."/>
            <person name="Berlin A."/>
            <person name="Gnerre S."/>
            <person name="Jaffe D."/>
            <person name="MacCallum I."/>
            <person name="Young S."/>
            <person name="Walker B.J."/>
            <person name="Lander E."/>
            <person name="Lindblad-Toh K."/>
        </authorList>
    </citation>
    <scope>NUCLEOTIDE SEQUENCE [LARGE SCALE GENOMIC DNA]</scope>
    <source>
        <strain evidence="6">Wild caught</strain>
    </source>
</reference>
<protein>
    <recommendedName>
        <fullName evidence="4">ZP domain-containing protein</fullName>
    </recommendedName>
</protein>
<evidence type="ECO:0000313" key="6">
    <source>
        <dbReference type="Proteomes" id="UP000008672"/>
    </source>
</evidence>
<sequence>VCLDPCSSYTVLNEKWRSTKYKVTSETHCDSNLNGWYRFTGDGGVQMPENCVPKHSCGTDAPLWLSGSHPLVTDGIVTRTACGHWDTNCCHFSNTVEVKACPEGFFVYKFTGTTHCSLVYCAAPSIVASSCSNTCAGNEECMQVDGEWGCHCKATLTNHSDLGYLQPELSCGSQQMKVSLEKCKLETMGFSFSTIHLRNSSCTGMRDPLNRSVISLTSLLSEGHCGTTVLRNSTHVTFKNRIHLSKSGTPEKPMYIRFHCTYPLEIQVNLLSSLHPAARHLSVLIGGSGTYQVKMALFQSPSYTIPFEGSEIALSPEDHLYMELNAEGIDSRMFTLVMKNFYATPSWNTIDPIKYYIVQNSCLNNQDPTSTIELIDGSNKVRVSFLLSKFLKQYDEVYLHSEVHLCDTANKSCKSLCSGNRNRRDATSYSRVLTIGPV</sequence>
<dbReference type="EMBL" id="AFYH01207039">
    <property type="status" value="NOT_ANNOTATED_CDS"/>
    <property type="molecule type" value="Genomic_DNA"/>
</dbReference>
<dbReference type="Ensembl" id="ENSLACT00000002755.1">
    <property type="protein sequence ID" value="ENSLACP00000002733.1"/>
    <property type="gene ID" value="ENSLACG00000002443.1"/>
</dbReference>
<dbReference type="InterPro" id="IPR001507">
    <property type="entry name" value="ZP_dom"/>
</dbReference>
<dbReference type="PANTHER" id="PTHR14002:SF40">
    <property type="entry name" value="UROMODULIN"/>
    <property type="match status" value="1"/>
</dbReference>
<dbReference type="OMA" id="PPECYLA"/>
<dbReference type="PROSITE" id="PS51034">
    <property type="entry name" value="ZP_2"/>
    <property type="match status" value="1"/>
</dbReference>
<dbReference type="eggNOG" id="ENOG502QT6B">
    <property type="taxonomic scope" value="Eukaryota"/>
</dbReference>
<evidence type="ECO:0000256" key="1">
    <source>
        <dbReference type="ARBA" id="ARBA00022536"/>
    </source>
</evidence>
<evidence type="ECO:0000259" key="4">
    <source>
        <dbReference type="PROSITE" id="PS51034"/>
    </source>
</evidence>
<dbReference type="InterPro" id="IPR055355">
    <property type="entry name" value="ZP-C"/>
</dbReference>
<reference evidence="5" key="3">
    <citation type="submission" date="2025-09" db="UniProtKB">
        <authorList>
            <consortium name="Ensembl"/>
        </authorList>
    </citation>
    <scope>IDENTIFICATION</scope>
</reference>
<dbReference type="GeneTree" id="ENSGT00940000156038"/>
<accession>H2ZZB2</accession>
<dbReference type="InterPro" id="IPR042235">
    <property type="entry name" value="ZP-C_dom"/>
</dbReference>
<dbReference type="HOGENOM" id="CLU_028679_1_0_1"/>
<organism evidence="5 6">
    <name type="scientific">Latimeria chalumnae</name>
    <name type="common">Coelacanth</name>
    <dbReference type="NCBI Taxonomy" id="7897"/>
    <lineage>
        <taxon>Eukaryota</taxon>
        <taxon>Metazoa</taxon>
        <taxon>Chordata</taxon>
        <taxon>Craniata</taxon>
        <taxon>Vertebrata</taxon>
        <taxon>Euteleostomi</taxon>
        <taxon>Coelacanthiformes</taxon>
        <taxon>Coelacanthidae</taxon>
        <taxon>Latimeria</taxon>
    </lineage>
</organism>
<dbReference type="FunCoup" id="H2ZZB2">
    <property type="interactions" value="47"/>
</dbReference>
<dbReference type="AlphaFoldDB" id="H2ZZB2"/>
<keyword evidence="1" id="KW-0245">EGF-like domain</keyword>
<dbReference type="InParanoid" id="H2ZZB2"/>
<dbReference type="Gene3D" id="2.60.40.4100">
    <property type="entry name" value="Zona pellucida, ZP-C domain"/>
    <property type="match status" value="1"/>
</dbReference>